<dbReference type="Proteomes" id="UP000054695">
    <property type="component" value="Unassembled WGS sequence"/>
</dbReference>
<organism evidence="2 3">
    <name type="scientific">Legionella bozemanae</name>
    <name type="common">Fluoribacter bozemanae</name>
    <dbReference type="NCBI Taxonomy" id="447"/>
    <lineage>
        <taxon>Bacteria</taxon>
        <taxon>Pseudomonadati</taxon>
        <taxon>Pseudomonadota</taxon>
        <taxon>Gammaproteobacteria</taxon>
        <taxon>Legionellales</taxon>
        <taxon>Legionellaceae</taxon>
        <taxon>Legionella</taxon>
    </lineage>
</organism>
<name>A0A0W0RYT5_LEGBO</name>
<evidence type="ECO:0000313" key="3">
    <source>
        <dbReference type="Proteomes" id="UP000054695"/>
    </source>
</evidence>
<keyword evidence="3" id="KW-1185">Reference proteome</keyword>
<dbReference type="EMBL" id="LNXU01000005">
    <property type="protein sequence ID" value="KTC76262.1"/>
    <property type="molecule type" value="Genomic_DNA"/>
</dbReference>
<dbReference type="AlphaFoldDB" id="A0A0W0RYT5"/>
<reference evidence="2 3" key="1">
    <citation type="submission" date="2015-11" db="EMBL/GenBank/DDBJ databases">
        <title>Genomic analysis of 38 Legionella species identifies large and diverse effector repertoires.</title>
        <authorList>
            <person name="Burstein D."/>
            <person name="Amaro F."/>
            <person name="Zusman T."/>
            <person name="Lifshitz Z."/>
            <person name="Cohen O."/>
            <person name="Gilbert J.A."/>
            <person name="Pupko T."/>
            <person name="Shuman H.A."/>
            <person name="Segal G."/>
        </authorList>
    </citation>
    <scope>NUCLEOTIDE SEQUENCE [LARGE SCALE GENOMIC DNA]</scope>
    <source>
        <strain evidence="2 3">WIGA</strain>
    </source>
</reference>
<comment type="caution">
    <text evidence="2">The sequence shown here is derived from an EMBL/GenBank/DDBJ whole genome shotgun (WGS) entry which is preliminary data.</text>
</comment>
<dbReference type="RefSeq" id="WP_058458294.1">
    <property type="nucleotide sequence ID" value="NZ_CAAAIY010000008.1"/>
</dbReference>
<dbReference type="PATRIC" id="fig|447.4.peg.644"/>
<sequence>MKTELEIALEAELARANAIIDSLTETISQYLSDGENQRRALQDRLNGLMEERVVLADRVSAAEAKYAQLQQDVENNSVFYQNILAQQEELANRLNESLKEPTFKKTTVGESLCRNGLYATSNKDKEMVEEKQQLNQTHQP</sequence>
<feature type="coiled-coil region" evidence="1">
    <location>
        <begin position="31"/>
        <end position="100"/>
    </location>
</feature>
<evidence type="ECO:0008006" key="4">
    <source>
        <dbReference type="Google" id="ProtNLM"/>
    </source>
</evidence>
<protein>
    <recommendedName>
        <fullName evidence="4">Coiled coil protein</fullName>
    </recommendedName>
</protein>
<gene>
    <name evidence="2" type="ORF">Lboz_0598</name>
</gene>
<evidence type="ECO:0000313" key="2">
    <source>
        <dbReference type="EMBL" id="KTC76262.1"/>
    </source>
</evidence>
<keyword evidence="1" id="KW-0175">Coiled coil</keyword>
<accession>A0A0W0RYT5</accession>
<evidence type="ECO:0000256" key="1">
    <source>
        <dbReference type="SAM" id="Coils"/>
    </source>
</evidence>
<proteinExistence type="predicted"/>